<evidence type="ECO:0000256" key="1">
    <source>
        <dbReference type="ARBA" id="ARBA00003257"/>
    </source>
</evidence>
<evidence type="ECO:0000259" key="19">
    <source>
        <dbReference type="Pfam" id="PF01059"/>
    </source>
</evidence>
<keyword evidence="10 17" id="KW-0249">Electron transport</keyword>
<feature type="transmembrane region" description="Helical" evidence="17">
    <location>
        <begin position="137"/>
        <end position="159"/>
    </location>
</feature>
<evidence type="ECO:0000256" key="15">
    <source>
        <dbReference type="ARBA" id="ARBA00023136"/>
    </source>
</evidence>
<protein>
    <recommendedName>
        <fullName evidence="5 17">NADH-ubiquinone oxidoreductase chain 4</fullName>
        <ecNumber evidence="4 17">7.1.1.2</ecNumber>
    </recommendedName>
</protein>
<feature type="transmembrane region" description="Helical" evidence="17">
    <location>
        <begin position="343"/>
        <end position="364"/>
    </location>
</feature>
<evidence type="ECO:0000256" key="6">
    <source>
        <dbReference type="ARBA" id="ARBA00022448"/>
    </source>
</evidence>
<dbReference type="EC" id="7.1.1.2" evidence="4 17"/>
<dbReference type="InterPro" id="IPR000260">
    <property type="entry name" value="NADH4_N"/>
</dbReference>
<comment type="subcellular location">
    <subcellularLocation>
        <location evidence="2 17">Mitochondrion membrane</location>
        <topology evidence="2 17">Multi-pass membrane protein</topology>
    </subcellularLocation>
</comment>
<proteinExistence type="inferred from homology"/>
<evidence type="ECO:0000256" key="4">
    <source>
        <dbReference type="ARBA" id="ARBA00012944"/>
    </source>
</evidence>
<evidence type="ECO:0000256" key="14">
    <source>
        <dbReference type="ARBA" id="ARBA00023128"/>
    </source>
</evidence>
<feature type="domain" description="NADH:quinone oxidoreductase/Mrp antiporter transmembrane" evidence="18">
    <location>
        <begin position="104"/>
        <end position="388"/>
    </location>
</feature>
<keyword evidence="14 17" id="KW-0496">Mitochondrion</keyword>
<evidence type="ECO:0000256" key="5">
    <source>
        <dbReference type="ARBA" id="ARBA00021006"/>
    </source>
</evidence>
<feature type="transmembrane region" description="Helical" evidence="17">
    <location>
        <begin position="216"/>
        <end position="239"/>
    </location>
</feature>
<dbReference type="PANTHER" id="PTHR43507">
    <property type="entry name" value="NADH-UBIQUINONE OXIDOREDUCTASE CHAIN 4"/>
    <property type="match status" value="1"/>
</dbReference>
<geneLocation type="mitochondrion" evidence="20"/>
<keyword evidence="7 17" id="KW-0679">Respiratory chain</keyword>
<dbReference type="Pfam" id="PF00361">
    <property type="entry name" value="Proton_antipo_M"/>
    <property type="match status" value="1"/>
</dbReference>
<dbReference type="PANTHER" id="PTHR43507:SF20">
    <property type="entry name" value="NADH-UBIQUINONE OXIDOREDUCTASE CHAIN 4"/>
    <property type="match status" value="1"/>
</dbReference>
<dbReference type="InterPro" id="IPR001750">
    <property type="entry name" value="ND/Mrp_TM"/>
</dbReference>
<comment type="catalytic activity">
    <reaction evidence="16 17">
        <text>a ubiquinone + NADH + 5 H(+)(in) = a ubiquinol + NAD(+) + 4 H(+)(out)</text>
        <dbReference type="Rhea" id="RHEA:29091"/>
        <dbReference type="Rhea" id="RHEA-COMP:9565"/>
        <dbReference type="Rhea" id="RHEA-COMP:9566"/>
        <dbReference type="ChEBI" id="CHEBI:15378"/>
        <dbReference type="ChEBI" id="CHEBI:16389"/>
        <dbReference type="ChEBI" id="CHEBI:17976"/>
        <dbReference type="ChEBI" id="CHEBI:57540"/>
        <dbReference type="ChEBI" id="CHEBI:57945"/>
        <dbReference type="EC" id="7.1.1.2"/>
    </reaction>
</comment>
<organism evidence="20">
    <name type="scientific">Prolachesilla sp. GRAspLA</name>
    <dbReference type="NCBI Taxonomy" id="2597032"/>
    <lineage>
        <taxon>Eukaryota</taxon>
        <taxon>Metazoa</taxon>
        <taxon>Ecdysozoa</taxon>
        <taxon>Arthropoda</taxon>
        <taxon>Hexapoda</taxon>
        <taxon>Insecta</taxon>
        <taxon>Pterygota</taxon>
        <taxon>Neoptera</taxon>
        <taxon>Paraneoptera</taxon>
        <taxon>Psocodea</taxon>
        <taxon>Psocomorpha</taxon>
        <taxon>Homilopsocidea</taxon>
        <taxon>Lachesilloidea</taxon>
        <taxon>Lachesillidae</taxon>
        <taxon>Prolachesilla</taxon>
    </lineage>
</organism>
<dbReference type="EMBL" id="MZ274191">
    <property type="protein sequence ID" value="UGS80290.1"/>
    <property type="molecule type" value="Genomic_DNA"/>
</dbReference>
<evidence type="ECO:0000256" key="3">
    <source>
        <dbReference type="ARBA" id="ARBA00009025"/>
    </source>
</evidence>
<reference evidence="20" key="1">
    <citation type="submission" date="2021-05" db="EMBL/GenBank/DDBJ databases">
        <title>Mitochondrial genomes within bark lice (Insecta: Psocodea: Psocomorpha) reveal novel gene rearrangements containing phylogenetic signal.</title>
        <authorList>
            <person name="Saenz Manchola O.F."/>
            <person name="Virrueta Herrera S."/>
            <person name="D'alessio L.M."/>
            <person name="Yoshizawa K."/>
            <person name="Garcia Aldrete A.N."/>
            <person name="Johnson K.P."/>
        </authorList>
    </citation>
    <scope>NUCLEOTIDE SEQUENCE</scope>
</reference>
<feature type="transmembrane region" description="Helical" evidence="17">
    <location>
        <begin position="376"/>
        <end position="397"/>
    </location>
</feature>
<dbReference type="GO" id="GO:0003954">
    <property type="term" value="F:NADH dehydrogenase activity"/>
    <property type="evidence" value="ECO:0007669"/>
    <property type="project" value="TreeGrafter"/>
</dbReference>
<evidence type="ECO:0000256" key="7">
    <source>
        <dbReference type="ARBA" id="ARBA00022660"/>
    </source>
</evidence>
<sequence length="446" mass="52396">MLKFFFMTFLMLFSLNMNWIYIQVYFLFMMIMFLMEMNYFDFFSGVGYTFGLDLMSYVLIALSIWICLLMISSSEKIIYKKNYNVYFMFLIYILFLFLLLSFYSTNFFLFYMFFESSLIPTFLLIMGWGYQVERIQASIYLLMYTLISSLPLLLMIFYMHENLFIVFMFDYMIMYMNGFNILMFIFFYSAFLVKLPMFFLHLWLPKAHVEAPVAGSMILAGVLLKLGGYGLLRVSLFLYKYIMNYTLYIIMFSLFGGVLISLNCLRQSDVKLLIAYSSVSHMAIMLGGAFSFNTWGLSSTLLMMLSHGLCSSGLFFLINIYYERIGSRSLLLLKGMIHYLPKLGLWMFLFCAMNMAAPPSLNLLSEIGLINSLMSWNYFNMVCLGMMSFFAGGYSLYMFSFSQHGKFMNSVFSFNTCSVREFLILFLHWIPLNFLILDSEILMNWL</sequence>
<dbReference type="GO" id="GO:0008137">
    <property type="term" value="F:NADH dehydrogenase (ubiquinone) activity"/>
    <property type="evidence" value="ECO:0007669"/>
    <property type="project" value="UniProtKB-UniRule"/>
</dbReference>
<accession>A0A8K1ZFJ0</accession>
<keyword evidence="9" id="KW-1278">Translocase</keyword>
<feature type="transmembrane region" description="Helical" evidence="17">
    <location>
        <begin position="12"/>
        <end position="34"/>
    </location>
</feature>
<feature type="transmembrane region" description="Helical" evidence="17">
    <location>
        <begin position="83"/>
        <end position="103"/>
    </location>
</feature>
<evidence type="ECO:0000313" key="20">
    <source>
        <dbReference type="EMBL" id="UGS80290.1"/>
    </source>
</evidence>
<keyword evidence="12 17" id="KW-0520">NAD</keyword>
<keyword evidence="8 17" id="KW-0812">Transmembrane</keyword>
<gene>
    <name evidence="20" type="primary">ND4</name>
</gene>
<feature type="transmembrane region" description="Helical" evidence="17">
    <location>
        <begin position="272"/>
        <end position="295"/>
    </location>
</feature>
<dbReference type="GO" id="GO:0015990">
    <property type="term" value="P:electron transport coupled proton transport"/>
    <property type="evidence" value="ECO:0007669"/>
    <property type="project" value="TreeGrafter"/>
</dbReference>
<evidence type="ECO:0000256" key="2">
    <source>
        <dbReference type="ARBA" id="ARBA00004225"/>
    </source>
</evidence>
<dbReference type="PRINTS" id="PR01437">
    <property type="entry name" value="NUOXDRDTASE4"/>
</dbReference>
<feature type="transmembrane region" description="Helical" evidence="17">
    <location>
        <begin position="245"/>
        <end position="265"/>
    </location>
</feature>
<comment type="function">
    <text evidence="17">Core subunit of the mitochondrial membrane respiratory chain NADH dehydrogenase (Complex I) which catalyzes electron transfer from NADH through the respiratory chain, using ubiquinone as an electron acceptor. Essential for the catalytic activity and assembly of complex I.</text>
</comment>
<evidence type="ECO:0000256" key="10">
    <source>
        <dbReference type="ARBA" id="ARBA00022982"/>
    </source>
</evidence>
<keyword evidence="13 17" id="KW-0830">Ubiquinone</keyword>
<evidence type="ECO:0000256" key="8">
    <source>
        <dbReference type="ARBA" id="ARBA00022692"/>
    </source>
</evidence>
<evidence type="ECO:0000256" key="9">
    <source>
        <dbReference type="ARBA" id="ARBA00022967"/>
    </source>
</evidence>
<keyword evidence="15 17" id="KW-0472">Membrane</keyword>
<dbReference type="GO" id="GO:0048039">
    <property type="term" value="F:ubiquinone binding"/>
    <property type="evidence" value="ECO:0007669"/>
    <property type="project" value="TreeGrafter"/>
</dbReference>
<dbReference type="AlphaFoldDB" id="A0A8K1ZFJ0"/>
<evidence type="ECO:0000256" key="11">
    <source>
        <dbReference type="ARBA" id="ARBA00022989"/>
    </source>
</evidence>
<feature type="domain" description="NADH:ubiquinone oxidoreductase chain 4 N-terminal" evidence="19">
    <location>
        <begin position="1"/>
        <end position="100"/>
    </location>
</feature>
<feature type="transmembrane region" description="Helical" evidence="17">
    <location>
        <begin position="54"/>
        <end position="71"/>
    </location>
</feature>
<feature type="transmembrane region" description="Helical" evidence="17">
    <location>
        <begin position="301"/>
        <end position="322"/>
    </location>
</feature>
<dbReference type="GO" id="GO:0042773">
    <property type="term" value="P:ATP synthesis coupled electron transport"/>
    <property type="evidence" value="ECO:0007669"/>
    <property type="project" value="InterPro"/>
</dbReference>
<comment type="similarity">
    <text evidence="3 17">Belongs to the complex I subunit 4 family.</text>
</comment>
<dbReference type="GO" id="GO:0031966">
    <property type="term" value="C:mitochondrial membrane"/>
    <property type="evidence" value="ECO:0007669"/>
    <property type="project" value="UniProtKB-SubCell"/>
</dbReference>
<dbReference type="Pfam" id="PF01059">
    <property type="entry name" value="Oxidored_q5_N"/>
    <property type="match status" value="1"/>
</dbReference>
<dbReference type="InterPro" id="IPR003918">
    <property type="entry name" value="NADH_UbQ_OxRdtase"/>
</dbReference>
<evidence type="ECO:0000256" key="13">
    <source>
        <dbReference type="ARBA" id="ARBA00023075"/>
    </source>
</evidence>
<keyword evidence="6 17" id="KW-0813">Transport</keyword>
<feature type="transmembrane region" description="Helical" evidence="17">
    <location>
        <begin position="109"/>
        <end position="130"/>
    </location>
</feature>
<evidence type="ECO:0000256" key="16">
    <source>
        <dbReference type="ARBA" id="ARBA00049551"/>
    </source>
</evidence>
<evidence type="ECO:0000259" key="18">
    <source>
        <dbReference type="Pfam" id="PF00361"/>
    </source>
</evidence>
<evidence type="ECO:0000256" key="12">
    <source>
        <dbReference type="ARBA" id="ARBA00023027"/>
    </source>
</evidence>
<evidence type="ECO:0000256" key="17">
    <source>
        <dbReference type="RuleBase" id="RU003297"/>
    </source>
</evidence>
<comment type="function">
    <text evidence="1">Core subunit of the mitochondrial membrane respiratory chain NADH dehydrogenase (Complex I) that is believed to belong to the minimal assembly required for catalysis. Complex I functions in the transfer of electrons from NADH to the respiratory chain. The immediate electron acceptor for the enzyme is believed to be ubiquinone.</text>
</comment>
<keyword evidence="11 17" id="KW-1133">Transmembrane helix</keyword>
<feature type="transmembrane region" description="Helical" evidence="17">
    <location>
        <begin position="179"/>
        <end position="204"/>
    </location>
</feature>
<name>A0A8K1ZFJ0_9NEOP</name>